<evidence type="ECO:0000313" key="3">
    <source>
        <dbReference type="Proteomes" id="UP001417504"/>
    </source>
</evidence>
<dbReference type="Proteomes" id="UP001417504">
    <property type="component" value="Unassembled WGS sequence"/>
</dbReference>
<comment type="caution">
    <text evidence="2">The sequence shown here is derived from an EMBL/GenBank/DDBJ whole genome shotgun (WGS) entry which is preliminary data.</text>
</comment>
<evidence type="ECO:0000256" key="1">
    <source>
        <dbReference type="SAM" id="MobiDB-lite"/>
    </source>
</evidence>
<evidence type="ECO:0000313" key="2">
    <source>
        <dbReference type="EMBL" id="KAK9117468.1"/>
    </source>
</evidence>
<protein>
    <submittedName>
        <fullName evidence="2">Uncharacterized protein</fullName>
    </submittedName>
</protein>
<feature type="compositionally biased region" description="Low complexity" evidence="1">
    <location>
        <begin position="12"/>
        <end position="32"/>
    </location>
</feature>
<dbReference type="PROSITE" id="PS51257">
    <property type="entry name" value="PROKAR_LIPOPROTEIN"/>
    <property type="match status" value="1"/>
</dbReference>
<name>A0AAP0IM47_9MAGN</name>
<organism evidence="2 3">
    <name type="scientific">Stephania japonica</name>
    <dbReference type="NCBI Taxonomy" id="461633"/>
    <lineage>
        <taxon>Eukaryota</taxon>
        <taxon>Viridiplantae</taxon>
        <taxon>Streptophyta</taxon>
        <taxon>Embryophyta</taxon>
        <taxon>Tracheophyta</taxon>
        <taxon>Spermatophyta</taxon>
        <taxon>Magnoliopsida</taxon>
        <taxon>Ranunculales</taxon>
        <taxon>Menispermaceae</taxon>
        <taxon>Menispermoideae</taxon>
        <taxon>Cissampelideae</taxon>
        <taxon>Stephania</taxon>
    </lineage>
</organism>
<proteinExistence type="predicted"/>
<gene>
    <name evidence="2" type="ORF">Sjap_016415</name>
</gene>
<keyword evidence="3" id="KW-1185">Reference proteome</keyword>
<dbReference type="EMBL" id="JBBNAE010000006">
    <property type="protein sequence ID" value="KAK9117468.1"/>
    <property type="molecule type" value="Genomic_DNA"/>
</dbReference>
<accession>A0AAP0IM47</accession>
<feature type="region of interest" description="Disordered" evidence="1">
    <location>
        <begin position="75"/>
        <end position="101"/>
    </location>
</feature>
<reference evidence="2 3" key="1">
    <citation type="submission" date="2024-01" db="EMBL/GenBank/DDBJ databases">
        <title>Genome assemblies of Stephania.</title>
        <authorList>
            <person name="Yang L."/>
        </authorList>
    </citation>
    <scope>NUCLEOTIDE SEQUENCE [LARGE SCALE GENOMIC DNA]</scope>
    <source>
        <strain evidence="2">QJT</strain>
        <tissue evidence="2">Leaf</tissue>
    </source>
</reference>
<sequence length="134" mass="14149">MDGPNPRTPITSPQCLQLQSSSAAASCPQRQPAFHRSIGNRVGVYDPRLSNSDSRSHQEVPVVEAKWGHLKEACGVGEEQGDGSGEGEGGEEEAALGGEDVGVGVGVGIGGVGVWRWWDERRGGWCSHFSAFGF</sequence>
<dbReference type="AlphaFoldDB" id="A0AAP0IM47"/>
<feature type="region of interest" description="Disordered" evidence="1">
    <location>
        <begin position="1"/>
        <end position="32"/>
    </location>
</feature>